<feature type="region of interest" description="Disordered" evidence="1">
    <location>
        <begin position="50"/>
        <end position="141"/>
    </location>
</feature>
<reference evidence="2" key="1">
    <citation type="submission" date="2020-02" db="EMBL/GenBank/DDBJ databases">
        <authorList>
            <person name="Meier V. D."/>
        </authorList>
    </citation>
    <scope>NUCLEOTIDE SEQUENCE</scope>
    <source>
        <strain evidence="2">AVDCRST_MAG03</strain>
    </source>
</reference>
<accession>A0A6J4PY62</accession>
<sequence length="141" mass="15209">ARGFRARPAHRLWHTRAGALVALPARTVGVGRQELRAVAALRLRALLLLRGDGRGVQGAGPAPDARNARRPGGVRDLPGRQRASRREPLPRPGQRRGDPAGRRLSGGLGCGGIRRRPPRPSPPGPQRERPPPHAPAREPRL</sequence>
<evidence type="ECO:0000256" key="1">
    <source>
        <dbReference type="SAM" id="MobiDB-lite"/>
    </source>
</evidence>
<name>A0A6J4PY62_9ACTN</name>
<feature type="non-terminal residue" evidence="2">
    <location>
        <position position="141"/>
    </location>
</feature>
<dbReference type="EMBL" id="CADCUT010000159">
    <property type="protein sequence ID" value="CAA9422672.1"/>
    <property type="molecule type" value="Genomic_DNA"/>
</dbReference>
<feature type="non-terminal residue" evidence="2">
    <location>
        <position position="1"/>
    </location>
</feature>
<evidence type="ECO:0000313" key="2">
    <source>
        <dbReference type="EMBL" id="CAA9422672.1"/>
    </source>
</evidence>
<gene>
    <name evidence="2" type="ORF">AVDCRST_MAG03-2658</name>
</gene>
<organism evidence="2">
    <name type="scientific">uncultured Rubrobacteraceae bacterium</name>
    <dbReference type="NCBI Taxonomy" id="349277"/>
    <lineage>
        <taxon>Bacteria</taxon>
        <taxon>Bacillati</taxon>
        <taxon>Actinomycetota</taxon>
        <taxon>Rubrobacteria</taxon>
        <taxon>Rubrobacterales</taxon>
        <taxon>Rubrobacteraceae</taxon>
        <taxon>environmental samples</taxon>
    </lineage>
</organism>
<protein>
    <submittedName>
        <fullName evidence="2">Uncharacterized protein</fullName>
    </submittedName>
</protein>
<dbReference type="AlphaFoldDB" id="A0A6J4PY62"/>
<proteinExistence type="predicted"/>
<feature type="compositionally biased region" description="Basic and acidic residues" evidence="1">
    <location>
        <begin position="126"/>
        <end position="141"/>
    </location>
</feature>
<feature type="compositionally biased region" description="Basic and acidic residues" evidence="1">
    <location>
        <begin position="84"/>
        <end position="101"/>
    </location>
</feature>